<dbReference type="GO" id="GO:0005886">
    <property type="term" value="C:plasma membrane"/>
    <property type="evidence" value="ECO:0007669"/>
    <property type="project" value="TreeGrafter"/>
</dbReference>
<dbReference type="GO" id="GO:0050660">
    <property type="term" value="F:flavin adenine dinucleotide binding"/>
    <property type="evidence" value="ECO:0007669"/>
    <property type="project" value="InterPro"/>
</dbReference>
<evidence type="ECO:0000256" key="9">
    <source>
        <dbReference type="SAM" id="MobiDB-lite"/>
    </source>
</evidence>
<name>A0A5B9WA44_9BACT</name>
<evidence type="ECO:0000256" key="6">
    <source>
        <dbReference type="ARBA" id="ARBA00023136"/>
    </source>
</evidence>
<dbReference type="InterPro" id="IPR000644">
    <property type="entry name" value="CBS_dom"/>
</dbReference>
<feature type="region of interest" description="Disordered" evidence="9">
    <location>
        <begin position="419"/>
        <end position="440"/>
    </location>
</feature>
<reference evidence="13 14" key="1">
    <citation type="submission" date="2019-08" db="EMBL/GenBank/DDBJ databases">
        <title>Deep-cultivation of Planctomycetes and their phenomic and genomic characterization uncovers novel biology.</title>
        <authorList>
            <person name="Wiegand S."/>
            <person name="Jogler M."/>
            <person name="Boedeker C."/>
            <person name="Pinto D."/>
            <person name="Vollmers J."/>
            <person name="Rivas-Marin E."/>
            <person name="Kohn T."/>
            <person name="Peeters S.H."/>
            <person name="Heuer A."/>
            <person name="Rast P."/>
            <person name="Oberbeckmann S."/>
            <person name="Bunk B."/>
            <person name="Jeske O."/>
            <person name="Meyerdierks A."/>
            <person name="Storesund J.E."/>
            <person name="Kallscheuer N."/>
            <person name="Luecker S."/>
            <person name="Lage O.M."/>
            <person name="Pohl T."/>
            <person name="Merkel B.J."/>
            <person name="Hornburger P."/>
            <person name="Mueller R.-W."/>
            <person name="Bruemmer F."/>
            <person name="Labrenz M."/>
            <person name="Spormann A.M."/>
            <person name="Op den Camp H."/>
            <person name="Overmann J."/>
            <person name="Amann R."/>
            <person name="Jetten M.S.M."/>
            <person name="Mascher T."/>
            <person name="Medema M.H."/>
            <person name="Devos D.P."/>
            <person name="Kaster A.-K."/>
            <person name="Ovreas L."/>
            <person name="Rohde M."/>
            <person name="Galperin M.Y."/>
            <person name="Jogler C."/>
        </authorList>
    </citation>
    <scope>NUCLEOTIDE SEQUENCE [LARGE SCALE GENOMIC DNA]</scope>
    <source>
        <strain evidence="13 14">OJF2</strain>
    </source>
</reference>
<gene>
    <name evidence="13" type="primary">corC_3</name>
    <name evidence="13" type="ORF">OJF2_55360</name>
</gene>
<dbReference type="EMBL" id="CP042997">
    <property type="protein sequence ID" value="QEH36951.1"/>
    <property type="molecule type" value="Genomic_DNA"/>
</dbReference>
<dbReference type="InterPro" id="IPR036318">
    <property type="entry name" value="FAD-bd_PCMH-like_sf"/>
</dbReference>
<evidence type="ECO:0000313" key="13">
    <source>
        <dbReference type="EMBL" id="QEH36951.1"/>
    </source>
</evidence>
<evidence type="ECO:0000256" key="7">
    <source>
        <dbReference type="PROSITE-ProRule" id="PRU00703"/>
    </source>
</evidence>
<accession>A0A5B9WA44</accession>
<keyword evidence="5 7" id="KW-0129">CBS domain</keyword>
<dbReference type="InterPro" id="IPR046342">
    <property type="entry name" value="CBS_dom_sf"/>
</dbReference>
<sequence>MASNLSRLVVIAALVLTAGLFSLFKSALLASREWRLRGQASRGDRGALAALSIRVEAGPTLLAVRLGTYLAVAAAFVASGWLAAESSDLAGVGPTTLRIAALATGLGFSLLIVADAIPRRLARHRPERIARLLARPMILVRSILGPPARLIDAAVDRVVRRFGIAASEVSEVTPEEIRRLIWEGARAGTIEETDAELFHRVFRFLERRARALMTPRDEVVWIDVADPPEAIRGKVTGSAYSRFLVCDGSLDNLLGVVHAKDLLSQGPDGPSFRLKGALALPAFVYERTRGPNVLEALRKSAAHTGVVLDEFGAVVGIVTLHDIIEAILGDLPENGTEDEEPRRIQRPDGSWLLEGRFPLDEFRELFDLVDLPPSDFQTLGGLVVDKLGHIPRIGETFDFADLRFEVRDVENNRVDRVRVRPLPHGRAGKSPKADTRPGAA</sequence>
<keyword evidence="4 8" id="KW-1133">Transmembrane helix</keyword>
<evidence type="ECO:0000256" key="10">
    <source>
        <dbReference type="SAM" id="Phobius"/>
    </source>
</evidence>
<dbReference type="CDD" id="cd04590">
    <property type="entry name" value="CBS_pair_CorC_HlyC_assoc"/>
    <property type="match status" value="1"/>
</dbReference>
<evidence type="ECO:0000256" key="5">
    <source>
        <dbReference type="ARBA" id="ARBA00023122"/>
    </source>
</evidence>
<proteinExistence type="predicted"/>
<dbReference type="OrthoDB" id="9798188at2"/>
<dbReference type="Gene3D" id="3.30.465.10">
    <property type="match status" value="1"/>
</dbReference>
<feature type="compositionally biased region" description="Basic residues" evidence="9">
    <location>
        <begin position="419"/>
        <end position="429"/>
    </location>
</feature>
<evidence type="ECO:0000256" key="8">
    <source>
        <dbReference type="PROSITE-ProRule" id="PRU01193"/>
    </source>
</evidence>
<evidence type="ECO:0000256" key="4">
    <source>
        <dbReference type="ARBA" id="ARBA00022989"/>
    </source>
</evidence>
<dbReference type="SMART" id="SM01091">
    <property type="entry name" value="CorC_HlyC"/>
    <property type="match status" value="1"/>
</dbReference>
<dbReference type="AlphaFoldDB" id="A0A5B9WA44"/>
<feature type="transmembrane region" description="Helical" evidence="10">
    <location>
        <begin position="96"/>
        <end position="117"/>
    </location>
</feature>
<dbReference type="Proteomes" id="UP000324233">
    <property type="component" value="Chromosome"/>
</dbReference>
<evidence type="ECO:0000256" key="3">
    <source>
        <dbReference type="ARBA" id="ARBA00022737"/>
    </source>
</evidence>
<feature type="transmembrane region" description="Helical" evidence="10">
    <location>
        <begin position="6"/>
        <end position="28"/>
    </location>
</feature>
<evidence type="ECO:0000259" key="12">
    <source>
        <dbReference type="PROSITE" id="PS51846"/>
    </source>
</evidence>
<evidence type="ECO:0000256" key="2">
    <source>
        <dbReference type="ARBA" id="ARBA00022692"/>
    </source>
</evidence>
<dbReference type="PANTHER" id="PTHR22777:SF17">
    <property type="entry name" value="UPF0053 PROTEIN SLL0260"/>
    <property type="match status" value="1"/>
</dbReference>
<dbReference type="InterPro" id="IPR044751">
    <property type="entry name" value="Ion_transp-like_CBS"/>
</dbReference>
<dbReference type="InterPro" id="IPR016169">
    <property type="entry name" value="FAD-bd_PCMH_sub2"/>
</dbReference>
<dbReference type="Pfam" id="PF00571">
    <property type="entry name" value="CBS"/>
    <property type="match status" value="1"/>
</dbReference>
<dbReference type="Pfam" id="PF01595">
    <property type="entry name" value="CNNM"/>
    <property type="match status" value="1"/>
</dbReference>
<keyword evidence="3" id="KW-0677">Repeat</keyword>
<dbReference type="RefSeq" id="WP_148596574.1">
    <property type="nucleotide sequence ID" value="NZ_CP042997.1"/>
</dbReference>
<organism evidence="13 14">
    <name type="scientific">Aquisphaera giovannonii</name>
    <dbReference type="NCBI Taxonomy" id="406548"/>
    <lineage>
        <taxon>Bacteria</taxon>
        <taxon>Pseudomonadati</taxon>
        <taxon>Planctomycetota</taxon>
        <taxon>Planctomycetia</taxon>
        <taxon>Isosphaerales</taxon>
        <taxon>Isosphaeraceae</taxon>
        <taxon>Aquisphaera</taxon>
    </lineage>
</organism>
<dbReference type="PROSITE" id="PS51846">
    <property type="entry name" value="CNNM"/>
    <property type="match status" value="1"/>
</dbReference>
<dbReference type="Gene3D" id="3.10.580.10">
    <property type="entry name" value="CBS-domain"/>
    <property type="match status" value="1"/>
</dbReference>
<dbReference type="SUPFAM" id="SSF56176">
    <property type="entry name" value="FAD-binding/transporter-associated domain-like"/>
    <property type="match status" value="1"/>
</dbReference>
<feature type="domain" description="CNNM transmembrane" evidence="12">
    <location>
        <begin position="1"/>
        <end position="194"/>
    </location>
</feature>
<keyword evidence="2 8" id="KW-0812">Transmembrane</keyword>
<dbReference type="KEGG" id="agv:OJF2_55360"/>
<protein>
    <submittedName>
        <fullName evidence="13">Magnesium and cobalt efflux protein CorC</fullName>
    </submittedName>
</protein>
<feature type="transmembrane region" description="Helical" evidence="10">
    <location>
        <begin position="62"/>
        <end position="84"/>
    </location>
</feature>
<dbReference type="InterPro" id="IPR005170">
    <property type="entry name" value="Transptr-assoc_dom"/>
</dbReference>
<dbReference type="PROSITE" id="PS51371">
    <property type="entry name" value="CBS"/>
    <property type="match status" value="1"/>
</dbReference>
<feature type="compositionally biased region" description="Basic and acidic residues" evidence="9">
    <location>
        <begin position="431"/>
        <end position="440"/>
    </location>
</feature>
<comment type="subcellular location">
    <subcellularLocation>
        <location evidence="1">Membrane</location>
        <topology evidence="1">Multi-pass membrane protein</topology>
    </subcellularLocation>
</comment>
<dbReference type="PANTHER" id="PTHR22777">
    <property type="entry name" value="HEMOLYSIN-RELATED"/>
    <property type="match status" value="1"/>
</dbReference>
<evidence type="ECO:0000259" key="11">
    <source>
        <dbReference type="PROSITE" id="PS51371"/>
    </source>
</evidence>
<keyword evidence="14" id="KW-1185">Reference proteome</keyword>
<dbReference type="SUPFAM" id="SSF54631">
    <property type="entry name" value="CBS-domain pair"/>
    <property type="match status" value="1"/>
</dbReference>
<evidence type="ECO:0000256" key="1">
    <source>
        <dbReference type="ARBA" id="ARBA00004141"/>
    </source>
</evidence>
<evidence type="ECO:0000313" key="14">
    <source>
        <dbReference type="Proteomes" id="UP000324233"/>
    </source>
</evidence>
<dbReference type="InterPro" id="IPR002550">
    <property type="entry name" value="CNNM"/>
</dbReference>
<keyword evidence="6 8" id="KW-0472">Membrane</keyword>
<feature type="domain" description="CBS" evidence="11">
    <location>
        <begin position="277"/>
        <end position="333"/>
    </location>
</feature>
<dbReference type="Pfam" id="PF03471">
    <property type="entry name" value="CorC_HlyC"/>
    <property type="match status" value="1"/>
</dbReference>